<dbReference type="EMBL" id="CM047582">
    <property type="protein sequence ID" value="KAI9914454.1"/>
    <property type="molecule type" value="Genomic_DNA"/>
</dbReference>
<comment type="caution">
    <text evidence="1">The sequence shown here is derived from an EMBL/GenBank/DDBJ whole genome shotgun (WGS) entry which is preliminary data.</text>
</comment>
<accession>A0ACC0W6R8</accession>
<evidence type="ECO:0000313" key="2">
    <source>
        <dbReference type="Proteomes" id="UP001163321"/>
    </source>
</evidence>
<dbReference type="Proteomes" id="UP001163321">
    <property type="component" value="Chromosome 3"/>
</dbReference>
<sequence length="84" mass="9350">MLHFGPRNVLKIINSHPYLPNEPDYPNNSDDMRYHLGKPSVIEMSNAKHMEVNLAANPSHLEEVNPVVLGQARSCQTKLGDNGS</sequence>
<protein>
    <submittedName>
        <fullName evidence="1">Uncharacterized protein</fullName>
    </submittedName>
</protein>
<name>A0ACC0W6R8_9STRA</name>
<proteinExistence type="predicted"/>
<keyword evidence="2" id="KW-1185">Reference proteome</keyword>
<evidence type="ECO:0000313" key="1">
    <source>
        <dbReference type="EMBL" id="KAI9914454.1"/>
    </source>
</evidence>
<gene>
    <name evidence="1" type="ORF">PsorP6_007172</name>
</gene>
<organism evidence="1 2">
    <name type="scientific">Peronosclerospora sorghi</name>
    <dbReference type="NCBI Taxonomy" id="230839"/>
    <lineage>
        <taxon>Eukaryota</taxon>
        <taxon>Sar</taxon>
        <taxon>Stramenopiles</taxon>
        <taxon>Oomycota</taxon>
        <taxon>Peronosporomycetes</taxon>
        <taxon>Peronosporales</taxon>
        <taxon>Peronosporaceae</taxon>
        <taxon>Peronosclerospora</taxon>
    </lineage>
</organism>
<reference evidence="1 2" key="1">
    <citation type="journal article" date="2022" name="bioRxiv">
        <title>The genome of the oomycete Peronosclerospora sorghi, a cosmopolitan pathogen of maize and sorghum, is inflated with dispersed pseudogenes.</title>
        <authorList>
            <person name="Fletcher K."/>
            <person name="Martin F."/>
            <person name="Isakeit T."/>
            <person name="Cavanaugh K."/>
            <person name="Magill C."/>
            <person name="Michelmore R."/>
        </authorList>
    </citation>
    <scope>NUCLEOTIDE SEQUENCE [LARGE SCALE GENOMIC DNA]</scope>
    <source>
        <strain evidence="1">P6</strain>
    </source>
</reference>